<dbReference type="GO" id="GO:0045295">
    <property type="term" value="F:gamma-catenin binding"/>
    <property type="evidence" value="ECO:0007669"/>
    <property type="project" value="TreeGrafter"/>
</dbReference>
<evidence type="ECO:0000256" key="1">
    <source>
        <dbReference type="SAM" id="MobiDB-lite"/>
    </source>
</evidence>
<dbReference type="GO" id="GO:0007026">
    <property type="term" value="P:negative regulation of microtubule depolymerization"/>
    <property type="evidence" value="ECO:0007669"/>
    <property type="project" value="TreeGrafter"/>
</dbReference>
<reference evidence="2" key="2">
    <citation type="submission" date="2025-09" db="UniProtKB">
        <authorList>
            <consortium name="Ensembl"/>
        </authorList>
    </citation>
    <scope>IDENTIFICATION</scope>
</reference>
<evidence type="ECO:0000313" key="3">
    <source>
        <dbReference type="Proteomes" id="UP000694410"/>
    </source>
</evidence>
<dbReference type="PANTHER" id="PTHR12607:SF3">
    <property type="entry name" value="ADENOMATOUS POLYPOSIS COLI PROTEIN 2"/>
    <property type="match status" value="1"/>
</dbReference>
<protein>
    <submittedName>
        <fullName evidence="2">Adenomatous polyposis coli protein 2-like</fullName>
    </submittedName>
</protein>
<dbReference type="GO" id="GO:0008017">
    <property type="term" value="F:microtubule binding"/>
    <property type="evidence" value="ECO:0007669"/>
    <property type="project" value="TreeGrafter"/>
</dbReference>
<reference evidence="2" key="1">
    <citation type="submission" date="2025-08" db="UniProtKB">
        <authorList>
            <consortium name="Ensembl"/>
        </authorList>
    </citation>
    <scope>IDENTIFICATION</scope>
</reference>
<evidence type="ECO:0000313" key="2">
    <source>
        <dbReference type="Ensembl" id="ENSCCEP00000001620.1"/>
    </source>
</evidence>
<feature type="region of interest" description="Disordered" evidence="1">
    <location>
        <begin position="23"/>
        <end position="81"/>
    </location>
</feature>
<dbReference type="Gene3D" id="1.10.287.450">
    <property type="entry name" value="Helix hairpin bin"/>
    <property type="match status" value="1"/>
</dbReference>
<dbReference type="GO" id="GO:0016477">
    <property type="term" value="P:cell migration"/>
    <property type="evidence" value="ECO:0007669"/>
    <property type="project" value="TreeGrafter"/>
</dbReference>
<dbReference type="GO" id="GO:0008013">
    <property type="term" value="F:beta-catenin binding"/>
    <property type="evidence" value="ECO:0007669"/>
    <property type="project" value="InterPro"/>
</dbReference>
<dbReference type="GO" id="GO:0030877">
    <property type="term" value="C:beta-catenin destruction complex"/>
    <property type="evidence" value="ECO:0007669"/>
    <property type="project" value="TreeGrafter"/>
</dbReference>
<dbReference type="Proteomes" id="UP000694410">
    <property type="component" value="Unplaced"/>
</dbReference>
<accession>A0A8C0U4F6</accession>
<organism evidence="2 3">
    <name type="scientific">Cyanistes caeruleus</name>
    <name type="common">Eurasian blue tit</name>
    <name type="synonym">Parus caeruleus</name>
    <dbReference type="NCBI Taxonomy" id="156563"/>
    <lineage>
        <taxon>Eukaryota</taxon>
        <taxon>Metazoa</taxon>
        <taxon>Chordata</taxon>
        <taxon>Craniata</taxon>
        <taxon>Vertebrata</taxon>
        <taxon>Euteleostomi</taxon>
        <taxon>Archelosauria</taxon>
        <taxon>Archosauria</taxon>
        <taxon>Dinosauria</taxon>
        <taxon>Saurischia</taxon>
        <taxon>Theropoda</taxon>
        <taxon>Coelurosauria</taxon>
        <taxon>Aves</taxon>
        <taxon>Neognathae</taxon>
        <taxon>Neoaves</taxon>
        <taxon>Telluraves</taxon>
        <taxon>Australaves</taxon>
        <taxon>Passeriformes</taxon>
        <taxon>Paridae</taxon>
        <taxon>Cyanistes</taxon>
    </lineage>
</organism>
<dbReference type="PANTHER" id="PTHR12607">
    <property type="entry name" value="ADENOMATOUS POLYPOSIS COLI PROTEIN FAMILY"/>
    <property type="match status" value="1"/>
</dbReference>
<dbReference type="GO" id="GO:0001708">
    <property type="term" value="P:cell fate specification"/>
    <property type="evidence" value="ECO:0007669"/>
    <property type="project" value="TreeGrafter"/>
</dbReference>
<dbReference type="GO" id="GO:0016342">
    <property type="term" value="C:catenin complex"/>
    <property type="evidence" value="ECO:0007669"/>
    <property type="project" value="TreeGrafter"/>
</dbReference>
<proteinExistence type="predicted"/>
<feature type="compositionally biased region" description="Low complexity" evidence="1">
    <location>
        <begin position="56"/>
        <end position="68"/>
    </location>
</feature>
<gene>
    <name evidence="2" type="primary">LOC111944614</name>
</gene>
<dbReference type="Ensembl" id="ENSCCET00000002749.1">
    <property type="protein sequence ID" value="ENSCCEP00000001620.1"/>
    <property type="gene ID" value="ENSCCEG00000001864.1"/>
</dbReference>
<dbReference type="Pfam" id="PF11414">
    <property type="entry name" value="Suppressor_APC"/>
    <property type="match status" value="1"/>
</dbReference>
<dbReference type="AlphaFoldDB" id="A0A8C0U4F6"/>
<sequence>HLQGKLEQEARVMVSSGQTEVLDQLKGGPADGHHQPLQPQVRPGGDEHGARRRGEPAGPRLAPGRPRGAGQGHLPHAGGAGPREVMGWGIKGAGGARGLCFLLGEIEKEEKEKVWYYSQLQSLATRLDELPHVETFSMQMDLIRQQLQFEAQHIRSLMEERFGTADEMVQRAQVGPFTPQTPSAPLLGGSRLMGATLAGPGCPCSR</sequence>
<dbReference type="InterPro" id="IPR026818">
    <property type="entry name" value="Apc_fam"/>
</dbReference>
<dbReference type="GO" id="GO:0007389">
    <property type="term" value="P:pattern specification process"/>
    <property type="evidence" value="ECO:0007669"/>
    <property type="project" value="TreeGrafter"/>
</dbReference>
<feature type="compositionally biased region" description="Basic and acidic residues" evidence="1">
    <location>
        <begin position="44"/>
        <end position="55"/>
    </location>
</feature>
<dbReference type="GO" id="GO:0090090">
    <property type="term" value="P:negative regulation of canonical Wnt signaling pathway"/>
    <property type="evidence" value="ECO:0007669"/>
    <property type="project" value="TreeGrafter"/>
</dbReference>
<dbReference type="GO" id="GO:0007399">
    <property type="term" value="P:nervous system development"/>
    <property type="evidence" value="ECO:0007669"/>
    <property type="project" value="TreeGrafter"/>
</dbReference>
<dbReference type="SUPFAM" id="SSF82931">
    <property type="entry name" value="Tumor suppressor gene product Apc"/>
    <property type="match status" value="1"/>
</dbReference>
<dbReference type="GO" id="GO:0005881">
    <property type="term" value="C:cytoplasmic microtubule"/>
    <property type="evidence" value="ECO:0007669"/>
    <property type="project" value="TreeGrafter"/>
</dbReference>
<name>A0A8C0U4F6_CYACU</name>
<keyword evidence="3" id="KW-1185">Reference proteome</keyword>
<dbReference type="InterPro" id="IPR026831">
    <property type="entry name" value="APC_dom"/>
</dbReference>